<sequence length="236" mass="27697">MKKTESRGTLKLVLTAMLTIVFIFGTFIYLSFNGSPVERYKTRGRTLNYLLEKYPNTKFKVERTFFNFKDNSYNAKVKAENKLQTEFNVTFYITNYIRDTYIEKKFSQEAKIIIEPKIRKTLPNANVSIDVFLKEGSNYGENSKFSMEIKDIDIFLMTKWQDEKINREIFAKECVDIVRLLNSEGMYLSDYFFSCNDVKNGDYVVDIGKDSGRSEVEISLEELLKGEEISYFKHQN</sequence>
<dbReference type="EMBL" id="LWAE01000003">
    <property type="protein sequence ID" value="KZL91570.1"/>
    <property type="molecule type" value="Genomic_DNA"/>
</dbReference>
<keyword evidence="1" id="KW-0472">Membrane</keyword>
<name>A0A168DWZ7_9CLOT</name>
<dbReference type="Proteomes" id="UP000076603">
    <property type="component" value="Unassembled WGS sequence"/>
</dbReference>
<protein>
    <submittedName>
        <fullName evidence="4">Uncharacterized protein</fullName>
    </submittedName>
</protein>
<feature type="domain" description="YfjL-like N-terminal" evidence="3">
    <location>
        <begin position="11"/>
        <end position="95"/>
    </location>
</feature>
<evidence type="ECO:0000313" key="4">
    <source>
        <dbReference type="EMBL" id="KZL91570.1"/>
    </source>
</evidence>
<evidence type="ECO:0000259" key="2">
    <source>
        <dbReference type="Pfam" id="PF24911"/>
    </source>
</evidence>
<gene>
    <name evidence="4" type="ORF">CLMAG_33290</name>
</gene>
<reference evidence="4 5" key="1">
    <citation type="submission" date="2016-04" db="EMBL/GenBank/DDBJ databases">
        <title>Genome sequence of Clostridium magnum DSM 2767.</title>
        <authorList>
            <person name="Poehlein A."/>
            <person name="Uhlig R."/>
            <person name="Fischer R."/>
            <person name="Bahl H."/>
            <person name="Daniel R."/>
        </authorList>
    </citation>
    <scope>NUCLEOTIDE SEQUENCE [LARGE SCALE GENOMIC DNA]</scope>
    <source>
        <strain evidence="4 5">DSM 2767</strain>
    </source>
</reference>
<dbReference type="Pfam" id="PF25425">
    <property type="entry name" value="YfjL_N"/>
    <property type="match status" value="1"/>
</dbReference>
<organism evidence="4 5">
    <name type="scientific">Clostridium magnum DSM 2767</name>
    <dbReference type="NCBI Taxonomy" id="1121326"/>
    <lineage>
        <taxon>Bacteria</taxon>
        <taxon>Bacillati</taxon>
        <taxon>Bacillota</taxon>
        <taxon>Clostridia</taxon>
        <taxon>Eubacteriales</taxon>
        <taxon>Clostridiaceae</taxon>
        <taxon>Clostridium</taxon>
    </lineage>
</organism>
<dbReference type="InterPro" id="IPR057359">
    <property type="entry name" value="YfjL_N"/>
</dbReference>
<dbReference type="AlphaFoldDB" id="A0A168DWZ7"/>
<evidence type="ECO:0000256" key="1">
    <source>
        <dbReference type="SAM" id="Phobius"/>
    </source>
</evidence>
<feature type="transmembrane region" description="Helical" evidence="1">
    <location>
        <begin position="12"/>
        <end position="32"/>
    </location>
</feature>
<dbReference type="STRING" id="1121326.CLMAG_33290"/>
<comment type="caution">
    <text evidence="4">The sequence shown here is derived from an EMBL/GenBank/DDBJ whole genome shotgun (WGS) entry which is preliminary data.</text>
</comment>
<dbReference type="RefSeq" id="WP_066624500.1">
    <property type="nucleotide sequence ID" value="NZ_FQXL01000005.1"/>
</dbReference>
<dbReference type="PATRIC" id="fig|1121326.3.peg.3362"/>
<keyword evidence="1" id="KW-1133">Transmembrane helix</keyword>
<keyword evidence="5" id="KW-1185">Reference proteome</keyword>
<dbReference type="InterPro" id="IPR056905">
    <property type="entry name" value="YfjL_C"/>
</dbReference>
<evidence type="ECO:0000313" key="5">
    <source>
        <dbReference type="Proteomes" id="UP000076603"/>
    </source>
</evidence>
<dbReference type="OrthoDB" id="2450450at2"/>
<keyword evidence="1" id="KW-0812">Transmembrane</keyword>
<feature type="domain" description="YfjL-like C-terminal" evidence="2">
    <location>
        <begin position="109"/>
        <end position="222"/>
    </location>
</feature>
<accession>A0A168DWZ7</accession>
<evidence type="ECO:0000259" key="3">
    <source>
        <dbReference type="Pfam" id="PF25425"/>
    </source>
</evidence>
<dbReference type="Pfam" id="PF24911">
    <property type="entry name" value="YfjL_C"/>
    <property type="match status" value="1"/>
</dbReference>
<proteinExistence type="predicted"/>